<organism evidence="2 3">
    <name type="scientific">Leptospira soteropolitanensis</name>
    <dbReference type="NCBI Taxonomy" id="2950025"/>
    <lineage>
        <taxon>Bacteria</taxon>
        <taxon>Pseudomonadati</taxon>
        <taxon>Spirochaetota</taxon>
        <taxon>Spirochaetia</taxon>
        <taxon>Leptospirales</taxon>
        <taxon>Leptospiraceae</taxon>
        <taxon>Leptospira</taxon>
    </lineage>
</organism>
<dbReference type="Proteomes" id="UP001208540">
    <property type="component" value="Unassembled WGS sequence"/>
</dbReference>
<sequence length="153" mass="17951">MKEKSEKNHMELIDEIKDCKCLENSYSDTSSTFSRRIPKKIQSEKIFLTSKERKKPQESKDCNYLCSYHSVSIDKINSQNYEEMKLHYQAVLQVTPFKIGSTSEFLVFKLKKEAGKVKPTPNLGNSFHYSFFKSEKFSIQDIVEVTRIKFRDV</sequence>
<gene>
    <name evidence="1" type="ORF">ND861_18945</name>
    <name evidence="2" type="ORF">ND862_19015</name>
</gene>
<name>A0AAW5VRN2_9LEPT</name>
<protein>
    <submittedName>
        <fullName evidence="2">Uncharacterized protein</fullName>
    </submittedName>
</protein>
<dbReference type="AlphaFoldDB" id="A0AAW5VRN2"/>
<dbReference type="EMBL" id="JAMQPM010000026">
    <property type="protein sequence ID" value="MCW7528443.1"/>
    <property type="molecule type" value="Genomic_DNA"/>
</dbReference>
<accession>A0AAW5VRN2</accession>
<dbReference type="Proteomes" id="UP001208912">
    <property type="component" value="Unassembled WGS sequence"/>
</dbReference>
<evidence type="ECO:0000313" key="3">
    <source>
        <dbReference type="Proteomes" id="UP001208540"/>
    </source>
</evidence>
<evidence type="ECO:0000313" key="2">
    <source>
        <dbReference type="EMBL" id="MCW7532316.1"/>
    </source>
</evidence>
<evidence type="ECO:0000313" key="4">
    <source>
        <dbReference type="Proteomes" id="UP001208912"/>
    </source>
</evidence>
<dbReference type="EMBL" id="JAMQPL010000029">
    <property type="protein sequence ID" value="MCW7532316.1"/>
    <property type="molecule type" value="Genomic_DNA"/>
</dbReference>
<dbReference type="RefSeq" id="WP_265353547.1">
    <property type="nucleotide sequence ID" value="NZ_JAMQPL010000029.1"/>
</dbReference>
<keyword evidence="4" id="KW-1185">Reference proteome</keyword>
<comment type="caution">
    <text evidence="2">The sequence shown here is derived from an EMBL/GenBank/DDBJ whole genome shotgun (WGS) entry which is preliminary data.</text>
</comment>
<proteinExistence type="predicted"/>
<evidence type="ECO:0000313" key="1">
    <source>
        <dbReference type="EMBL" id="MCW7528443.1"/>
    </source>
</evidence>
<reference evidence="2 4" key="1">
    <citation type="submission" date="2022-06" db="EMBL/GenBank/DDBJ databases">
        <title>Leptospira isolates from biofilms formed at urban environments.</title>
        <authorList>
            <person name="Ribeiro P.S."/>
            <person name="Sousa T."/>
            <person name="Carvalho N."/>
            <person name="Aburjaile F."/>
            <person name="Neves F."/>
            <person name="Oliveira D."/>
            <person name="Blanco L."/>
            <person name="Lima J."/>
            <person name="Costa F."/>
            <person name="Brenig B."/>
            <person name="Soares S."/>
            <person name="Ramos R."/>
            <person name="Goes-Neto A."/>
            <person name="Matiuzzi M."/>
            <person name="Azevedo V."/>
            <person name="Ristow P."/>
        </authorList>
    </citation>
    <scope>NUCLEOTIDE SEQUENCE</scope>
    <source>
        <strain evidence="1 4">VSF19</strain>
        <strain evidence="2">VSF20</strain>
    </source>
</reference>